<dbReference type="NCBIfam" id="NF010925">
    <property type="entry name" value="PRK14345.1"/>
    <property type="match status" value="1"/>
</dbReference>
<dbReference type="PROSITE" id="PS51733">
    <property type="entry name" value="BPL_LPL_CATALYTIC"/>
    <property type="match status" value="1"/>
</dbReference>
<dbReference type="Gene3D" id="3.30.930.10">
    <property type="entry name" value="Bira Bifunctional Protein, Domain 2"/>
    <property type="match status" value="1"/>
</dbReference>
<feature type="active site" description="Acyl-thioester intermediate" evidence="5 7">
    <location>
        <position position="189"/>
    </location>
</feature>
<dbReference type="GO" id="GO:0033819">
    <property type="term" value="F:lipoyl(octanoyl) transferase activity"/>
    <property type="evidence" value="ECO:0007669"/>
    <property type="project" value="UniProtKB-EC"/>
</dbReference>
<evidence type="ECO:0000256" key="3">
    <source>
        <dbReference type="ARBA" id="ARBA00023315"/>
    </source>
</evidence>
<feature type="domain" description="BPL/LPL catalytic" evidence="10">
    <location>
        <begin position="40"/>
        <end position="230"/>
    </location>
</feature>
<dbReference type="PROSITE" id="PS01313">
    <property type="entry name" value="LIPB"/>
    <property type="match status" value="1"/>
</dbReference>
<dbReference type="InterPro" id="IPR000544">
    <property type="entry name" value="Octanoyltransferase"/>
</dbReference>
<dbReference type="EC" id="2.3.1.181" evidence="5 6"/>
<feature type="binding site" evidence="5 8">
    <location>
        <begin position="158"/>
        <end position="160"/>
    </location>
    <ligand>
        <name>substrate</name>
    </ligand>
</feature>
<dbReference type="OrthoDB" id="9787061at2"/>
<protein>
    <recommendedName>
        <fullName evidence="5 6">Octanoyltransferase</fullName>
        <ecNumber evidence="5 6">2.3.1.181</ecNumber>
    </recommendedName>
    <alternativeName>
        <fullName evidence="5">Lipoate-protein ligase B</fullName>
    </alternativeName>
    <alternativeName>
        <fullName evidence="5">Lipoyl/octanoyl transferase</fullName>
    </alternativeName>
    <alternativeName>
        <fullName evidence="5">Octanoyl-[acyl-carrier-protein]-protein N-octanoyltransferase</fullName>
    </alternativeName>
</protein>
<dbReference type="InterPro" id="IPR004143">
    <property type="entry name" value="BPL_LPL_catalytic"/>
</dbReference>
<dbReference type="NCBIfam" id="TIGR00214">
    <property type="entry name" value="lipB"/>
    <property type="match status" value="1"/>
</dbReference>
<feature type="binding site" evidence="5 8">
    <location>
        <begin position="85"/>
        <end position="92"/>
    </location>
    <ligand>
        <name>substrate</name>
    </ligand>
</feature>
<dbReference type="InterPro" id="IPR045864">
    <property type="entry name" value="aa-tRNA-synth_II/BPL/LPL"/>
</dbReference>
<accession>A0A4U0NTV9</accession>
<proteinExistence type="inferred from homology"/>
<evidence type="ECO:0000256" key="8">
    <source>
        <dbReference type="PIRSR" id="PIRSR016262-2"/>
    </source>
</evidence>
<dbReference type="RefSeq" id="WP_136902475.1">
    <property type="nucleotide sequence ID" value="NZ_SUME01000007.1"/>
</dbReference>
<evidence type="ECO:0000313" key="12">
    <source>
        <dbReference type="Proteomes" id="UP000306808"/>
    </source>
</evidence>
<comment type="catalytic activity">
    <reaction evidence="5 6">
        <text>octanoyl-[ACP] + L-lysyl-[protein] = N(6)-octanoyl-L-lysyl-[protein] + holo-[ACP] + H(+)</text>
        <dbReference type="Rhea" id="RHEA:17665"/>
        <dbReference type="Rhea" id="RHEA-COMP:9636"/>
        <dbReference type="Rhea" id="RHEA-COMP:9685"/>
        <dbReference type="Rhea" id="RHEA-COMP:9752"/>
        <dbReference type="Rhea" id="RHEA-COMP:9928"/>
        <dbReference type="ChEBI" id="CHEBI:15378"/>
        <dbReference type="ChEBI" id="CHEBI:29969"/>
        <dbReference type="ChEBI" id="CHEBI:64479"/>
        <dbReference type="ChEBI" id="CHEBI:78463"/>
        <dbReference type="ChEBI" id="CHEBI:78809"/>
        <dbReference type="EC" id="2.3.1.181"/>
    </reaction>
</comment>
<evidence type="ECO:0000259" key="10">
    <source>
        <dbReference type="PROSITE" id="PS51733"/>
    </source>
</evidence>
<feature type="site" description="Lowers pKa of active site Cys" evidence="5 9">
    <location>
        <position position="155"/>
    </location>
</feature>
<dbReference type="PANTHER" id="PTHR10993:SF7">
    <property type="entry name" value="LIPOYLTRANSFERASE 2, MITOCHONDRIAL-RELATED"/>
    <property type="match status" value="1"/>
</dbReference>
<dbReference type="CDD" id="cd16444">
    <property type="entry name" value="LipB"/>
    <property type="match status" value="1"/>
</dbReference>
<gene>
    <name evidence="5 11" type="primary">lipB</name>
    <name evidence="11" type="ORF">FAZ15_16780</name>
</gene>
<dbReference type="EMBL" id="SUME01000007">
    <property type="protein sequence ID" value="TJZ53684.1"/>
    <property type="molecule type" value="Genomic_DNA"/>
</dbReference>
<evidence type="ECO:0000256" key="4">
    <source>
        <dbReference type="ARBA" id="ARBA00024732"/>
    </source>
</evidence>
<comment type="miscellaneous">
    <text evidence="5">In the reaction, the free carboxyl group of octanoic acid is attached via an amide linkage to the epsilon-amino group of a specific lysine residue of lipoyl domains of lipoate-dependent enzymes.</text>
</comment>
<dbReference type="AlphaFoldDB" id="A0A4U0NTV9"/>
<comment type="function">
    <text evidence="4 5 6">Catalyzes the transfer of endogenously produced octanoic acid from octanoyl-acyl-carrier-protein onto the lipoyl domains of lipoate-dependent enzymes. Lipoyl-ACP can also act as a substrate although octanoyl-ACP is likely to be the physiological substrate.</text>
</comment>
<comment type="caution">
    <text evidence="11">The sequence shown here is derived from an EMBL/GenBank/DDBJ whole genome shotgun (WGS) entry which is preliminary data.</text>
</comment>
<evidence type="ECO:0000256" key="9">
    <source>
        <dbReference type="PIRSR" id="PIRSR016262-3"/>
    </source>
</evidence>
<keyword evidence="3 5" id="KW-0012">Acyltransferase</keyword>
<evidence type="ECO:0000256" key="5">
    <source>
        <dbReference type="HAMAP-Rule" id="MF_00013"/>
    </source>
</evidence>
<dbReference type="GO" id="GO:0009249">
    <property type="term" value="P:protein lipoylation"/>
    <property type="evidence" value="ECO:0007669"/>
    <property type="project" value="InterPro"/>
</dbReference>
<dbReference type="HAMAP" id="MF_00013">
    <property type="entry name" value="LipB"/>
    <property type="match status" value="1"/>
</dbReference>
<dbReference type="InterPro" id="IPR020605">
    <property type="entry name" value="Octanoyltransferase_CS"/>
</dbReference>
<keyword evidence="5" id="KW-0963">Cytoplasm</keyword>
<evidence type="ECO:0000256" key="7">
    <source>
        <dbReference type="PIRSR" id="PIRSR016262-1"/>
    </source>
</evidence>
<dbReference type="Proteomes" id="UP000306808">
    <property type="component" value="Unassembled WGS sequence"/>
</dbReference>
<dbReference type="GO" id="GO:0005737">
    <property type="term" value="C:cytoplasm"/>
    <property type="evidence" value="ECO:0007669"/>
    <property type="project" value="UniProtKB-SubCell"/>
</dbReference>
<comment type="pathway">
    <text evidence="1 5 6">Protein modification; protein lipoylation via endogenous pathway; protein N(6)-(lipoyl)lysine from octanoyl-[acyl-carrier-protein]: step 1/2.</text>
</comment>
<evidence type="ECO:0000313" key="11">
    <source>
        <dbReference type="EMBL" id="TJZ53684.1"/>
    </source>
</evidence>
<evidence type="ECO:0000256" key="2">
    <source>
        <dbReference type="ARBA" id="ARBA00022679"/>
    </source>
</evidence>
<keyword evidence="12" id="KW-1185">Reference proteome</keyword>
<evidence type="ECO:0000256" key="1">
    <source>
        <dbReference type="ARBA" id="ARBA00004821"/>
    </source>
</evidence>
<dbReference type="PIRSF" id="PIRSF016262">
    <property type="entry name" value="LPLase"/>
    <property type="match status" value="1"/>
</dbReference>
<reference evidence="11 12" key="1">
    <citation type="submission" date="2019-04" db="EMBL/GenBank/DDBJ databases">
        <title>Sphingobacterium olei sp. nov., isolated from oil-contaminated soil.</title>
        <authorList>
            <person name="Liu B."/>
        </authorList>
    </citation>
    <scope>NUCLEOTIDE SEQUENCE [LARGE SCALE GENOMIC DNA]</scope>
    <source>
        <strain evidence="11 12">HAL-9</strain>
    </source>
</reference>
<dbReference type="PANTHER" id="PTHR10993">
    <property type="entry name" value="OCTANOYLTRANSFERASE"/>
    <property type="match status" value="1"/>
</dbReference>
<comment type="subcellular location">
    <subcellularLocation>
        <location evidence="5">Cytoplasm</location>
    </subcellularLocation>
</comment>
<comment type="similarity">
    <text evidence="5 6">Belongs to the LipB family.</text>
</comment>
<feature type="binding site" evidence="5 8">
    <location>
        <begin position="171"/>
        <end position="173"/>
    </location>
    <ligand>
        <name>substrate</name>
    </ligand>
</feature>
<keyword evidence="2 5" id="KW-0808">Transferase</keyword>
<name>A0A4U0NTV9_9SPHI</name>
<organism evidence="11 12">
    <name type="scientific">Sphingobacterium olei</name>
    <dbReference type="NCBI Taxonomy" id="2571155"/>
    <lineage>
        <taxon>Bacteria</taxon>
        <taxon>Pseudomonadati</taxon>
        <taxon>Bacteroidota</taxon>
        <taxon>Sphingobacteriia</taxon>
        <taxon>Sphingobacteriales</taxon>
        <taxon>Sphingobacteriaceae</taxon>
        <taxon>Sphingobacterium</taxon>
    </lineage>
</organism>
<sequence>MKQITTTYLNQGKIPYQEALIKQRDVRNRIIEHKHLKIDTSMDNVLILCEHQPILTFGSSAKESELLISKEKLSEVGLDHIDIKRGGAITFHGDGQIVGYPILDLENFKTDIRWYVRGLAEVIIRSLNDYGINSYYDEEFPGVWLKDDLSGMKKKICAVGVHLSRWVTNHGFAFNINNSLEYYKYFVPCGIAEADRTVTTLQNELNKTIDIEEVKEKILLYFSIVFNTELK</sequence>
<dbReference type="Pfam" id="PF21948">
    <property type="entry name" value="LplA-B_cat"/>
    <property type="match status" value="1"/>
</dbReference>
<evidence type="ECO:0000256" key="6">
    <source>
        <dbReference type="PIRNR" id="PIRNR016262"/>
    </source>
</evidence>
<dbReference type="UniPathway" id="UPA00538">
    <property type="reaction ID" value="UER00592"/>
</dbReference>
<dbReference type="SUPFAM" id="SSF55681">
    <property type="entry name" value="Class II aaRS and biotin synthetases"/>
    <property type="match status" value="1"/>
</dbReference>